<dbReference type="InterPro" id="IPR016181">
    <property type="entry name" value="Acyl_CoA_acyltransferase"/>
</dbReference>
<keyword evidence="3" id="KW-1185">Reference proteome</keyword>
<dbReference type="Proteomes" id="UP000076858">
    <property type="component" value="Unassembled WGS sequence"/>
</dbReference>
<protein>
    <recommendedName>
        <fullName evidence="1">N-acetyltransferase domain-containing protein</fullName>
    </recommendedName>
</protein>
<dbReference type="InterPro" id="IPR000182">
    <property type="entry name" value="GNAT_dom"/>
</dbReference>
<organism evidence="2 3">
    <name type="scientific">Daphnia magna</name>
    <dbReference type="NCBI Taxonomy" id="35525"/>
    <lineage>
        <taxon>Eukaryota</taxon>
        <taxon>Metazoa</taxon>
        <taxon>Ecdysozoa</taxon>
        <taxon>Arthropoda</taxon>
        <taxon>Crustacea</taxon>
        <taxon>Branchiopoda</taxon>
        <taxon>Diplostraca</taxon>
        <taxon>Cladocera</taxon>
        <taxon>Anomopoda</taxon>
        <taxon>Daphniidae</taxon>
        <taxon>Daphnia</taxon>
    </lineage>
</organism>
<dbReference type="SUPFAM" id="SSF55729">
    <property type="entry name" value="Acyl-CoA N-acyltransferases (Nat)"/>
    <property type="match status" value="1"/>
</dbReference>
<comment type="caution">
    <text evidence="2">The sequence shown here is derived from an EMBL/GenBank/DDBJ whole genome shotgun (WGS) entry which is preliminary data.</text>
</comment>
<dbReference type="AlphaFoldDB" id="A0A164K567"/>
<dbReference type="PANTHER" id="PTHR20958:SF6">
    <property type="entry name" value="GLYCINE N-ACYLTRANSFERASE-LIKE PROTEIN"/>
    <property type="match status" value="1"/>
</dbReference>
<evidence type="ECO:0000313" key="2">
    <source>
        <dbReference type="EMBL" id="KZS02956.1"/>
    </source>
</evidence>
<evidence type="ECO:0000313" key="3">
    <source>
        <dbReference type="Proteomes" id="UP000076858"/>
    </source>
</evidence>
<dbReference type="PROSITE" id="PS51186">
    <property type="entry name" value="GNAT"/>
    <property type="match status" value="1"/>
</dbReference>
<dbReference type="Gene3D" id="3.40.630.30">
    <property type="match status" value="1"/>
</dbReference>
<name>A0A164K567_9CRUS</name>
<gene>
    <name evidence="2" type="ORF">APZ42_034398</name>
</gene>
<dbReference type="OrthoDB" id="61870at2759"/>
<dbReference type="STRING" id="35525.A0A164K567"/>
<dbReference type="Pfam" id="PF08445">
    <property type="entry name" value="FR47"/>
    <property type="match status" value="1"/>
</dbReference>
<evidence type="ECO:0000259" key="1">
    <source>
        <dbReference type="PROSITE" id="PS51186"/>
    </source>
</evidence>
<accession>A0A164K567</accession>
<sequence>MEKFCDLTVKVSSLDVRLADRSQLFQILPFLERHLPSSCETHSLVLSALLASKASYGIYFLRNPNRMKKDDYSAIVGVKGEHRLDSHNQTQKVWILGGWGVSETALLRVYQAIDRIDWKCDIVLAYNRAHHPHPDFLRFFSDRQRIQMPFPLLDRYAIDVSMALKMEINLPDDVYVKSLEQCHAPLVFETWPYKYLTTLQDVSEEIVHLPSAGIFLKANDKLVAWIMCHHPNGMSRLMTLEQYRRKGYASIVTKYLTKRVAQSGHLPYVNIAIDNSASSKFFKSLGFRYLDAGHVWITSPRDPLRDNEIVVYNNSGLL</sequence>
<proteinExistence type="predicted"/>
<feature type="domain" description="N-acetyltransferase" evidence="1">
    <location>
        <begin position="174"/>
        <end position="305"/>
    </location>
</feature>
<dbReference type="PANTHER" id="PTHR20958">
    <property type="entry name" value="GLYCINE N-ACYLTRANSFERASE-LIKE PROTEIN"/>
    <property type="match status" value="1"/>
</dbReference>
<dbReference type="InterPro" id="IPR053225">
    <property type="entry name" value="Acyl-CoA_N-acyltransferase"/>
</dbReference>
<dbReference type="InterPro" id="IPR013653">
    <property type="entry name" value="GCN5-like_dom"/>
</dbReference>
<dbReference type="GO" id="GO:0016747">
    <property type="term" value="F:acyltransferase activity, transferring groups other than amino-acyl groups"/>
    <property type="evidence" value="ECO:0007669"/>
    <property type="project" value="InterPro"/>
</dbReference>
<dbReference type="EMBL" id="LRGB01003375">
    <property type="protein sequence ID" value="KZS02956.1"/>
    <property type="molecule type" value="Genomic_DNA"/>
</dbReference>
<reference evidence="2 3" key="1">
    <citation type="submission" date="2016-03" db="EMBL/GenBank/DDBJ databases">
        <title>EvidentialGene: Evidence-directed Construction of Genes on Genomes.</title>
        <authorList>
            <person name="Gilbert D.G."/>
            <person name="Choi J.-H."/>
            <person name="Mockaitis K."/>
            <person name="Colbourne J."/>
            <person name="Pfrender M."/>
        </authorList>
    </citation>
    <scope>NUCLEOTIDE SEQUENCE [LARGE SCALE GENOMIC DNA]</scope>
    <source>
        <strain evidence="2 3">Xinb3</strain>
        <tissue evidence="2">Complete organism</tissue>
    </source>
</reference>